<dbReference type="SMART" id="SM01246">
    <property type="entry name" value="Josephin"/>
    <property type="match status" value="1"/>
</dbReference>
<keyword evidence="7" id="KW-0597">Phosphoprotein</keyword>
<dbReference type="GO" id="GO:0005737">
    <property type="term" value="C:cytoplasm"/>
    <property type="evidence" value="ECO:0007669"/>
    <property type="project" value="UniProtKB-SubCell"/>
</dbReference>
<evidence type="ECO:0000313" key="19">
    <source>
        <dbReference type="EMBL" id="CDQ86746.1"/>
    </source>
</evidence>
<evidence type="ECO:0000256" key="4">
    <source>
        <dbReference type="ARBA" id="ARBA00012759"/>
    </source>
</evidence>
<feature type="domain" description="Josephin" evidence="18">
    <location>
        <begin position="44"/>
        <end position="232"/>
    </location>
</feature>
<evidence type="ECO:0000313" key="20">
    <source>
        <dbReference type="Proteomes" id="UP000193380"/>
    </source>
</evidence>
<dbReference type="EMBL" id="FR907463">
    <property type="protein sequence ID" value="CDQ86746.1"/>
    <property type="molecule type" value="Genomic_DNA"/>
</dbReference>
<name>A0A060Y4X4_ONCMY</name>
<dbReference type="PANTHER" id="PTHR13291">
    <property type="entry name" value="JOSEPHIN 1, 2"/>
    <property type="match status" value="1"/>
</dbReference>
<evidence type="ECO:0000259" key="18">
    <source>
        <dbReference type="PROSITE" id="PS50957"/>
    </source>
</evidence>
<accession>A0A060Y4X4</accession>
<feature type="active site" evidence="17">
    <location>
        <position position="57"/>
    </location>
</feature>
<evidence type="ECO:0000256" key="15">
    <source>
        <dbReference type="ARBA" id="ARBA00040589"/>
    </source>
</evidence>
<reference evidence="19" key="1">
    <citation type="journal article" date="2014" name="Nat. Commun.">
        <title>The rainbow trout genome provides novel insights into evolution after whole-genome duplication in vertebrates.</title>
        <authorList>
            <person name="Berthelot C."/>
            <person name="Brunet F."/>
            <person name="Chalopin D."/>
            <person name="Juanchich A."/>
            <person name="Bernard M."/>
            <person name="Noel B."/>
            <person name="Bento P."/>
            <person name="Da Silva C."/>
            <person name="Labadie K."/>
            <person name="Alberti A."/>
            <person name="Aury J.M."/>
            <person name="Louis A."/>
            <person name="Dehais P."/>
            <person name="Bardou P."/>
            <person name="Montfort J."/>
            <person name="Klopp C."/>
            <person name="Cabau C."/>
            <person name="Gaspin C."/>
            <person name="Thorgaard G.H."/>
            <person name="Boussaha M."/>
            <person name="Quillet E."/>
            <person name="Guyomard R."/>
            <person name="Galiana D."/>
            <person name="Bobe J."/>
            <person name="Volff J.N."/>
            <person name="Genet C."/>
            <person name="Wincker P."/>
            <person name="Jaillon O."/>
            <person name="Roest Crollius H."/>
            <person name="Guiguen Y."/>
        </authorList>
    </citation>
    <scope>NUCLEOTIDE SEQUENCE [LARGE SCALE GENOMIC DNA]</scope>
</reference>
<evidence type="ECO:0000256" key="10">
    <source>
        <dbReference type="ARBA" id="ARBA00022801"/>
    </source>
</evidence>
<dbReference type="EC" id="3.4.19.12" evidence="4"/>
<dbReference type="AlphaFoldDB" id="A0A060Y4X4"/>
<dbReference type="Pfam" id="PF02099">
    <property type="entry name" value="Josephin"/>
    <property type="match status" value="1"/>
</dbReference>
<keyword evidence="10 17" id="KW-0378">Hydrolase</keyword>
<evidence type="ECO:0000256" key="14">
    <source>
        <dbReference type="ARBA" id="ARBA00038710"/>
    </source>
</evidence>
<dbReference type="PANTHER" id="PTHR13291:SF1">
    <property type="entry name" value="JOSEPHIN-1"/>
    <property type="match status" value="1"/>
</dbReference>
<keyword evidence="11" id="KW-0832">Ubl conjugation</keyword>
<dbReference type="InterPro" id="IPR006155">
    <property type="entry name" value="Josephin"/>
</dbReference>
<dbReference type="GO" id="GO:0005886">
    <property type="term" value="C:plasma membrane"/>
    <property type="evidence" value="ECO:0007669"/>
    <property type="project" value="UniProtKB-SubCell"/>
</dbReference>
<evidence type="ECO:0000256" key="1">
    <source>
        <dbReference type="ARBA" id="ARBA00000707"/>
    </source>
</evidence>
<dbReference type="MEROPS" id="C86.004"/>
<dbReference type="Proteomes" id="UP000193380">
    <property type="component" value="Unassembled WGS sequence"/>
</dbReference>
<feature type="active site" evidence="17">
    <location>
        <position position="175"/>
    </location>
</feature>
<evidence type="ECO:0000256" key="2">
    <source>
        <dbReference type="ARBA" id="ARBA00004236"/>
    </source>
</evidence>
<gene>
    <name evidence="19" type="ORF">GSONMT00016566001</name>
</gene>
<dbReference type="STRING" id="8022.A0A060Y4X4"/>
<dbReference type="PaxDb" id="8022-A0A060Y4X4"/>
<keyword evidence="6" id="KW-0963">Cytoplasm</keyword>
<evidence type="ECO:0000256" key="6">
    <source>
        <dbReference type="ARBA" id="ARBA00022490"/>
    </source>
</evidence>
<evidence type="ECO:0000256" key="3">
    <source>
        <dbReference type="ARBA" id="ARBA00004496"/>
    </source>
</evidence>
<dbReference type="Gene3D" id="3.90.70.40">
    <property type="match status" value="1"/>
</dbReference>
<comment type="subunit">
    <text evidence="14">Interacts with beta-actin/ACTB.</text>
</comment>
<dbReference type="GO" id="GO:0004843">
    <property type="term" value="F:cysteine-type deubiquitinase activity"/>
    <property type="evidence" value="ECO:0007669"/>
    <property type="project" value="UniProtKB-EC"/>
</dbReference>
<organism evidence="19 20">
    <name type="scientific">Oncorhynchus mykiss</name>
    <name type="common">Rainbow trout</name>
    <name type="synonym">Salmo gairdneri</name>
    <dbReference type="NCBI Taxonomy" id="8022"/>
    <lineage>
        <taxon>Eukaryota</taxon>
        <taxon>Metazoa</taxon>
        <taxon>Chordata</taxon>
        <taxon>Craniata</taxon>
        <taxon>Vertebrata</taxon>
        <taxon>Euteleostomi</taxon>
        <taxon>Actinopterygii</taxon>
        <taxon>Neopterygii</taxon>
        <taxon>Teleostei</taxon>
        <taxon>Protacanthopterygii</taxon>
        <taxon>Salmoniformes</taxon>
        <taxon>Salmonidae</taxon>
        <taxon>Salmoninae</taxon>
        <taxon>Oncorhynchus</taxon>
    </lineage>
</organism>
<evidence type="ECO:0000256" key="11">
    <source>
        <dbReference type="ARBA" id="ARBA00022843"/>
    </source>
</evidence>
<evidence type="ECO:0000256" key="13">
    <source>
        <dbReference type="ARBA" id="ARBA00037708"/>
    </source>
</evidence>
<comment type="function">
    <text evidence="13">Deubiquitinates monoubiquitinated probes (in vitro). When ubiquitinated, cleaves 'Lys-63'-linked and 'Lys-48'-linked poly-ubiquitin chains (in vitro), hence may act as a deubiquitinating enzyme. May increase macropinocytosis and suppress clathrin- and caveolae-mediated endocytosis. May enhance membrane dynamics and cell motility independently of its catalytic activity.</text>
</comment>
<proteinExistence type="predicted"/>
<keyword evidence="8" id="KW-0645">Protease</keyword>
<evidence type="ECO:0000256" key="17">
    <source>
        <dbReference type="PROSITE-ProRule" id="PRU00331"/>
    </source>
</evidence>
<dbReference type="GO" id="GO:0016579">
    <property type="term" value="P:protein deubiquitination"/>
    <property type="evidence" value="ECO:0007669"/>
    <property type="project" value="InterPro"/>
</dbReference>
<reference evidence="19" key="2">
    <citation type="submission" date="2014-03" db="EMBL/GenBank/DDBJ databases">
        <authorList>
            <person name="Genoscope - CEA"/>
        </authorList>
    </citation>
    <scope>NUCLEOTIDE SEQUENCE</scope>
</reference>
<evidence type="ECO:0000256" key="16">
    <source>
        <dbReference type="ARBA" id="ARBA00042189"/>
    </source>
</evidence>
<evidence type="ECO:0000256" key="12">
    <source>
        <dbReference type="ARBA" id="ARBA00023136"/>
    </source>
</evidence>
<keyword evidence="9" id="KW-0833">Ubl conjugation pathway</keyword>
<dbReference type="InterPro" id="IPR040053">
    <property type="entry name" value="JOSD1/2"/>
</dbReference>
<dbReference type="GO" id="GO:0006508">
    <property type="term" value="P:proteolysis"/>
    <property type="evidence" value="ECO:0007669"/>
    <property type="project" value="UniProtKB-KW"/>
</dbReference>
<dbReference type="FunFam" id="3.90.70.40:FF:000002">
    <property type="entry name" value="josephin-1 isoform X2"/>
    <property type="match status" value="1"/>
</dbReference>
<evidence type="ECO:0000256" key="5">
    <source>
        <dbReference type="ARBA" id="ARBA00022475"/>
    </source>
</evidence>
<dbReference type="PROSITE" id="PS50957">
    <property type="entry name" value="JOSEPHIN"/>
    <property type="match status" value="1"/>
</dbReference>
<evidence type="ECO:0000256" key="9">
    <source>
        <dbReference type="ARBA" id="ARBA00022786"/>
    </source>
</evidence>
<comment type="subcellular location">
    <subcellularLocation>
        <location evidence="2">Cell membrane</location>
    </subcellularLocation>
    <subcellularLocation>
        <location evidence="3">Cytoplasm</location>
    </subcellularLocation>
</comment>
<sequence length="253" mass="28291">MGSAPCSGKGRARGGLQDLGCMPWKLSKQKGVGHALSTLPATPPPPIYHEKQRRELCALHALNNVFQDGAAFSRDTLQDIYQRLSPGSLVTPHKKSMLGNGNYDVNVIMAALQTRGYEAVWWDKRRDVGSIALSNVTGFILNVPSNLRWGPLRLPLKRQHWIGVREVGGVYYNLDSKLRSPHTIGNPDELRYDIVDLAFCHDNPTHLPSVTVFCFFFLTKIKACNGTLYVHLRMWLNFLSAIVGIWMENGAHL</sequence>
<keyword evidence="12" id="KW-0472">Membrane</keyword>
<protein>
    <recommendedName>
        <fullName evidence="15">Josephin-1</fullName>
        <ecNumber evidence="4">3.4.19.12</ecNumber>
    </recommendedName>
    <alternativeName>
        <fullName evidence="16">Josephin domain-containing protein 1</fullName>
    </alternativeName>
</protein>
<comment type="catalytic activity">
    <reaction evidence="1">
        <text>Thiol-dependent hydrolysis of ester, thioester, amide, peptide and isopeptide bonds formed by the C-terminal Gly of ubiquitin (a 76-residue protein attached to proteins as an intracellular targeting signal).</text>
        <dbReference type="EC" id="3.4.19.12"/>
    </reaction>
</comment>
<evidence type="ECO:0000256" key="7">
    <source>
        <dbReference type="ARBA" id="ARBA00022553"/>
    </source>
</evidence>
<evidence type="ECO:0000256" key="8">
    <source>
        <dbReference type="ARBA" id="ARBA00022670"/>
    </source>
</evidence>
<feature type="active site" evidence="17">
    <location>
        <position position="160"/>
    </location>
</feature>
<keyword evidence="5" id="KW-1003">Cell membrane</keyword>